<dbReference type="Pfam" id="PF08282">
    <property type="entry name" value="Hydrolase_3"/>
    <property type="match status" value="1"/>
</dbReference>
<dbReference type="EMBL" id="CP144914">
    <property type="protein sequence ID" value="WWD80678.1"/>
    <property type="molecule type" value="Genomic_DNA"/>
</dbReference>
<dbReference type="InterPro" id="IPR000150">
    <property type="entry name" value="Cof"/>
</dbReference>
<keyword evidence="1" id="KW-0378">Hydrolase</keyword>
<dbReference type="InterPro" id="IPR036412">
    <property type="entry name" value="HAD-like_sf"/>
</dbReference>
<evidence type="ECO:0000313" key="1">
    <source>
        <dbReference type="EMBL" id="WWD80678.1"/>
    </source>
</evidence>
<dbReference type="Gene3D" id="3.40.50.1000">
    <property type="entry name" value="HAD superfamily/HAD-like"/>
    <property type="match status" value="1"/>
</dbReference>
<dbReference type="GO" id="GO:0016791">
    <property type="term" value="F:phosphatase activity"/>
    <property type="evidence" value="ECO:0007669"/>
    <property type="project" value="UniProtKB-ARBA"/>
</dbReference>
<name>A0AAJ8N2U9_9BACI</name>
<protein>
    <submittedName>
        <fullName evidence="1">HAD family hydrolase</fullName>
        <ecNumber evidence="1">3.1.3.-</ecNumber>
    </submittedName>
</protein>
<dbReference type="GO" id="GO:0000287">
    <property type="term" value="F:magnesium ion binding"/>
    <property type="evidence" value="ECO:0007669"/>
    <property type="project" value="TreeGrafter"/>
</dbReference>
<dbReference type="SUPFAM" id="SSF56784">
    <property type="entry name" value="HAD-like"/>
    <property type="match status" value="1"/>
</dbReference>
<dbReference type="Proteomes" id="UP000321816">
    <property type="component" value="Chromosome"/>
</dbReference>
<dbReference type="RefSeq" id="WP_187254610.1">
    <property type="nucleotide sequence ID" value="NZ_CP144914.1"/>
</dbReference>
<gene>
    <name evidence="1" type="ORF">FTX54_003665</name>
</gene>
<reference evidence="1 2" key="1">
    <citation type="submission" date="2024-01" db="EMBL/GenBank/DDBJ databases">
        <title>Complete Genome Sequence of Alkalicoccus halolimnae BZ-SZ-XJ29T, a Moderately Halophilic Bacterium Isolated from a Salt Lake.</title>
        <authorList>
            <person name="Zhao B."/>
        </authorList>
    </citation>
    <scope>NUCLEOTIDE SEQUENCE [LARGE SCALE GENOMIC DNA]</scope>
    <source>
        <strain evidence="1 2">BZ-SZ-XJ29</strain>
    </source>
</reference>
<sequence>MNIKAVFLDMDGTLLKANNTISERTTQVIHELTERGIYVFLATGRHMDITIPYHRQLRLRTPLICLNGSAVYHGYSLDPLQLRTIAPDQKLHRALLKEETRNIILHTAEGLYCTQEDEIIKTWIEEGKRRPLHIGPLSEELPAGILKYSIRSDKFLHLPKHLYKKQCDFIRWNDGFELIRRNVSKWSAVEYALNQYGIKKEEAISFGDGPNDFEMIRGCGTGVAMGNAIAPLKKAADFVTYHHEADGIARFLEEKVLGTPLIKAL</sequence>
<accession>A0AAJ8N2U9</accession>
<dbReference type="PANTHER" id="PTHR10000:SF8">
    <property type="entry name" value="HAD SUPERFAMILY HYDROLASE-LIKE, TYPE 3"/>
    <property type="match status" value="1"/>
</dbReference>
<dbReference type="PANTHER" id="PTHR10000">
    <property type="entry name" value="PHOSPHOSERINE PHOSPHATASE"/>
    <property type="match status" value="1"/>
</dbReference>
<dbReference type="GO" id="GO:0005829">
    <property type="term" value="C:cytosol"/>
    <property type="evidence" value="ECO:0007669"/>
    <property type="project" value="TreeGrafter"/>
</dbReference>
<dbReference type="SFLD" id="SFLDS00003">
    <property type="entry name" value="Haloacid_Dehalogenase"/>
    <property type="match status" value="1"/>
</dbReference>
<dbReference type="SFLD" id="SFLDG01140">
    <property type="entry name" value="C2.B:_Phosphomannomutase_and_P"/>
    <property type="match status" value="1"/>
</dbReference>
<dbReference type="Gene3D" id="3.30.1240.10">
    <property type="match status" value="1"/>
</dbReference>
<dbReference type="NCBIfam" id="TIGR01484">
    <property type="entry name" value="HAD-SF-IIB"/>
    <property type="match status" value="1"/>
</dbReference>
<organism evidence="1 2">
    <name type="scientific">Alkalicoccus halolimnae</name>
    <dbReference type="NCBI Taxonomy" id="1667239"/>
    <lineage>
        <taxon>Bacteria</taxon>
        <taxon>Bacillati</taxon>
        <taxon>Bacillota</taxon>
        <taxon>Bacilli</taxon>
        <taxon>Bacillales</taxon>
        <taxon>Bacillaceae</taxon>
        <taxon>Alkalicoccus</taxon>
    </lineage>
</organism>
<keyword evidence="2" id="KW-1185">Reference proteome</keyword>
<proteinExistence type="predicted"/>
<dbReference type="InterPro" id="IPR006379">
    <property type="entry name" value="HAD-SF_hydro_IIB"/>
</dbReference>
<dbReference type="AlphaFoldDB" id="A0AAJ8N2U9"/>
<dbReference type="EC" id="3.1.3.-" evidence="1"/>
<dbReference type="NCBIfam" id="TIGR00099">
    <property type="entry name" value="Cof-subfamily"/>
    <property type="match status" value="1"/>
</dbReference>
<dbReference type="InterPro" id="IPR023214">
    <property type="entry name" value="HAD_sf"/>
</dbReference>
<evidence type="ECO:0000313" key="2">
    <source>
        <dbReference type="Proteomes" id="UP000321816"/>
    </source>
</evidence>
<dbReference type="KEGG" id="ahal:FTX54_003665"/>